<organism evidence="1 2">
    <name type="scientific">Entamoeba invadens IP1</name>
    <dbReference type="NCBI Taxonomy" id="370355"/>
    <lineage>
        <taxon>Eukaryota</taxon>
        <taxon>Amoebozoa</taxon>
        <taxon>Evosea</taxon>
        <taxon>Archamoebae</taxon>
        <taxon>Mastigamoebida</taxon>
        <taxon>Entamoebidae</taxon>
        <taxon>Entamoeba</taxon>
    </lineage>
</organism>
<proteinExistence type="predicted"/>
<evidence type="ECO:0000313" key="1">
    <source>
        <dbReference type="EMBL" id="ELP86503.1"/>
    </source>
</evidence>
<reference evidence="1 2" key="1">
    <citation type="submission" date="2012-10" db="EMBL/GenBank/DDBJ databases">
        <authorList>
            <person name="Zafar N."/>
            <person name="Inman J."/>
            <person name="Hall N."/>
            <person name="Lorenzi H."/>
            <person name="Caler E."/>
        </authorList>
    </citation>
    <scope>NUCLEOTIDE SEQUENCE [LARGE SCALE GENOMIC DNA]</scope>
    <source>
        <strain evidence="1 2">IP1</strain>
    </source>
</reference>
<dbReference type="KEGG" id="eiv:EIN_034140"/>
<gene>
    <name evidence="1" type="ORF">EIN_034140</name>
</gene>
<name>A0A0A1U1M2_ENTIV</name>
<dbReference type="SUPFAM" id="SSF48371">
    <property type="entry name" value="ARM repeat"/>
    <property type="match status" value="1"/>
</dbReference>
<dbReference type="RefSeq" id="XP_004185849.1">
    <property type="nucleotide sequence ID" value="XM_004185801.1"/>
</dbReference>
<dbReference type="AlphaFoldDB" id="A0A0A1U1M2"/>
<dbReference type="EMBL" id="KB206969">
    <property type="protein sequence ID" value="ELP86503.1"/>
    <property type="molecule type" value="Genomic_DNA"/>
</dbReference>
<dbReference type="InterPro" id="IPR011989">
    <property type="entry name" value="ARM-like"/>
</dbReference>
<dbReference type="VEuPathDB" id="AmoebaDB:EIN_034140"/>
<sequence>MYRLDPYTIENSAQEHNQLRTSNRMALLGAVRHSIPEFKPIPYNSNLTNDDIPKLCDMIRSSDPKDVIKGLNFINRMIQNRRGAISLICPCGLLPRLAELAMSTDCSIQNFAVQISALLASESDPQHDHQYIECGLCARYAQILSTPFDNKYLNIFENAARGIANVMFKSVQNRDVCLSYGFFEPFFHLCEIVYKTKPDPTIPAALGMVMKAITYGKPKPDDAYALSLLPLVHVFSNGFEGDIIIFMLETLKNISEFPRLVEILKNNENIQNMLVTNMGMHFADFQSIVLQVVQNCVSVLPQFWTALDKLFEKALEVLQYSVSPILPQLFTFMENFLEYPSCTQIALKYLSENERGIAFIVSETASQSTDCTRASLKLIRAILLATNGKAPQLIQMLNKKGLLQHMSSCLQRNFIQKDSQCAQLITDTIFLDFNFNQDDATLIEQFEESKGVEALDTVLIYQPQLLQISNQIKKFVFTKPILMENL</sequence>
<accession>A0A0A1U1M2</accession>
<protein>
    <submittedName>
        <fullName evidence="1">Uncharacterized protein</fullName>
    </submittedName>
</protein>
<dbReference type="Proteomes" id="UP000014680">
    <property type="component" value="Unassembled WGS sequence"/>
</dbReference>
<evidence type="ECO:0000313" key="2">
    <source>
        <dbReference type="Proteomes" id="UP000014680"/>
    </source>
</evidence>
<dbReference type="InterPro" id="IPR016024">
    <property type="entry name" value="ARM-type_fold"/>
</dbReference>
<dbReference type="OMA" id="STINVCW"/>
<dbReference type="Gene3D" id="1.25.10.10">
    <property type="entry name" value="Leucine-rich Repeat Variant"/>
    <property type="match status" value="1"/>
</dbReference>
<keyword evidence="2" id="KW-1185">Reference proteome</keyword>
<dbReference type="GeneID" id="14885396"/>
<dbReference type="OrthoDB" id="26016at2759"/>